<dbReference type="PANTHER" id="PTHR37813">
    <property type="entry name" value="FELS-2 PROPHAGE PROTEIN"/>
    <property type="match status" value="1"/>
</dbReference>
<evidence type="ECO:0000256" key="3">
    <source>
        <dbReference type="ARBA" id="ARBA00006646"/>
    </source>
</evidence>
<feature type="transmembrane region" description="Helical" evidence="8">
    <location>
        <begin position="822"/>
        <end position="840"/>
    </location>
</feature>
<dbReference type="RefSeq" id="WP_303520400.1">
    <property type="nucleotide sequence ID" value="NZ_JAUOQO010000002.1"/>
</dbReference>
<dbReference type="SUPFAM" id="SSF57997">
    <property type="entry name" value="Tropomyosin"/>
    <property type="match status" value="1"/>
</dbReference>
<feature type="transmembrane region" description="Helical" evidence="8">
    <location>
        <begin position="680"/>
        <end position="702"/>
    </location>
</feature>
<reference evidence="10" key="1">
    <citation type="submission" date="2023-07" db="EMBL/GenBank/DDBJ databases">
        <title>Genome content predicts the carbon catabolic preferences of heterotrophic bacteria.</title>
        <authorList>
            <person name="Gralka M."/>
        </authorList>
    </citation>
    <scope>NUCLEOTIDE SEQUENCE</scope>
    <source>
        <strain evidence="10">E2R20</strain>
    </source>
</reference>
<keyword evidence="5" id="KW-0645">Protease</keyword>
<keyword evidence="8" id="KW-0812">Transmembrane</keyword>
<protein>
    <recommendedName>
        <fullName evidence="4">lysostaphin</fullName>
        <ecNumber evidence="4">3.4.24.75</ecNumber>
    </recommendedName>
</protein>
<feature type="transmembrane region" description="Helical" evidence="8">
    <location>
        <begin position="887"/>
        <end position="907"/>
    </location>
</feature>
<sequence>MADEIKGFTIDLGLDTSDIDRGMANLKRKLQTTDAEMKKNLSSFDKAEKSVEKYETEIEGLNKTLTQQGRASEQAQKKLDQLRRAQETMSDKLEESARNAQKAKKSYETLADSYDKLNNELKEHKANVQSAQVSQKEMQNTVTALSAKMKNAKSSVDNLQNEFNELSKSGKASKQELTALGNQLTKAKTQYVSLSKSVDSAKHDLNESKIATANAKNELQNFSKANQQAMASAKSAMDTAKKEANAAERSYASLNREVGQLPVKLDRAEKEVYQQAMAYNVLQNRIDETTSEMREFHREQTKFFGMGPALTAMSQRWEEVNAKINKIGNSFRNVGYVVNGIGFGGLISNISTIIPIAGSAVSALSGIGGAATAAAGGAIGLGCAYGVALGAITAFSGQATTALKMLEDGELRATAEVRNYQSVLNSLQNQWKGLVQANQADIFNTMANGINIAKIALTRLTPFISKTTSQIAQASARMRDWVNSSNNANNAFKLINNIGPPIFQNLLNAAMKVGDGITHMFTQFGPLFTWTGKGIESLANKFNAWANSTSTDKGIAQFIQYTKTNLPIVGQIFGNVFSGIISLFSAFSGHSHNVLVGMQGVTQSFKDWAANLKNTEGFKNFLKYLESNGPVVWQLLKNIGSIIVGLIKGMAPVGAVMLRITTALTGFIAKGATANNTMGLMTGVLTAVGGALAAILPMWGVYRTVVGGASLVTGAYNAIVNVTKTSMAIWTGVTRALALAQILNARNTSLATIMTGKYSIATKMAALTTRGLGLAIRFMTGPIGIVITAISALVAGIIYLWKNNETFRNFVISAWNAIKNTAISVFGFLKPYIIGIWNGIKTASMVIWGLMKTSATLAWNAIKIAVLHPIQSLKLVITAVWNAIKMGAILAWTGIKTAVMLIIQGWLTAVKIYFGMWKTVITAVWNGIKYVSIAIWNAIKNGVMAIIRVWFTMMKASFAMWKAVITAVWNAIKTVSIAIWNSIKNSVLAIIRAFIAGAKAIIGGLKAFVTSAWNVIKSVSIRVWNAIKNSVIGAIRALSNGVRKIIGALRSWIIAAWNYIKNKVVALAKALGAGVKRAFTSLSGIVKKIFTGIRNFTVKVWTYIKNKVIALAKGLYNGVKRAFTGTWNFVKRVFNNIKNFSVKVWSYIKNKVVSFAKSLYNGVKRNFTSTWNITKAIFGKLRGWLTKTWKNIKNSVVNYAKNLWSGVKNTWNRLKSGTSSTFSRVKSDTISKWKGIKNSVTGLAKSLWSSVRNTFRNMASGLKTLIGRIKGHIGGMVSGVKGGLNKLISGVNWVGKKLSMPKIPSIKLHTGTTSTHTQNVVTNGKINRDTLATVGDKGRGNGPGGFRHEMIRYPNGKTAITPNRDTTTYLPKGSSVLNGKQTHSLLKNNHQFSTGTLPRFANGTGFNLLGGGKKPKKHKHGENVVGDVIGNAKKTAGNVGKQASAITGKVVKSGKAIVDKTLETAGKGKDWLKKSVGDVLDYIEHPGKLLNKVLQGFGISKDSFGISKAAELPYNMMTGMFKKLKEAATKKIGEWLEDSGGGDGGYIDLSKGINFGFARTAAEAAKAGYPFPRPHHGLDINYKHDKVYSTMSGTAKTFRGWSGGFGNHVEITNGSLKSIYGHLHKLAFNGTKKVRPGTYLGISGGNPGEDGAGAGSSTGLHLHYEMQRNGVAFDPTSWLKKHNGGGGGGQNKAASKWRGDIRRAAKRMKVNLSGRELNGIIAQIQRESNGNAGVTQGNIGDINNLRGTPAQGLLQYVPSTFRSYAVRGHKNIKNGYDQLLAFFNNSNWRRDLPYGRSGWGPSGHRRFATGGLIKNSGWYNIAEGGYPEWVIPTDPNRRTDAMKLLALAAKDIQGSKSKGNKRPSAFSGKSVSTNNNDTELLLKMIEGQQQQISLLMQLARSNQDIADKDFEPVIDQFANEKQIFKGIDKYERQKSRKANFKPVGG</sequence>
<keyword evidence="11" id="KW-1185">Reference proteome</keyword>
<dbReference type="CDD" id="cd13402">
    <property type="entry name" value="LT_TF-like"/>
    <property type="match status" value="1"/>
</dbReference>
<name>A0AAW7YPN7_9STAP</name>
<dbReference type="SUPFAM" id="SSF51261">
    <property type="entry name" value="Duplicated hybrid motif"/>
    <property type="match status" value="1"/>
</dbReference>
<dbReference type="SUPFAM" id="SSF53955">
    <property type="entry name" value="Lysozyme-like"/>
    <property type="match status" value="1"/>
</dbReference>
<feature type="transmembrane region" description="Helical" evidence="8">
    <location>
        <begin position="927"/>
        <end position="951"/>
    </location>
</feature>
<dbReference type="InterPro" id="IPR023346">
    <property type="entry name" value="Lysozyme-like_dom_sf"/>
</dbReference>
<feature type="compositionally biased region" description="Basic and acidic residues" evidence="7">
    <location>
        <begin position="75"/>
        <end position="97"/>
    </location>
</feature>
<comment type="caution">
    <text evidence="10">The sequence shown here is derived from an EMBL/GenBank/DDBJ whole genome shotgun (WGS) entry which is preliminary data.</text>
</comment>
<dbReference type="Gene3D" id="1.10.287.1490">
    <property type="match status" value="1"/>
</dbReference>
<dbReference type="GO" id="GO:0008237">
    <property type="term" value="F:metallopeptidase activity"/>
    <property type="evidence" value="ECO:0007669"/>
    <property type="project" value="UniProtKB-KW"/>
</dbReference>
<dbReference type="EMBL" id="JAUOQO010000002">
    <property type="protein sequence ID" value="MDO6572982.1"/>
    <property type="molecule type" value="Genomic_DNA"/>
</dbReference>
<feature type="compositionally biased region" description="Polar residues" evidence="7">
    <location>
        <begin position="65"/>
        <end position="74"/>
    </location>
</feature>
<feature type="transmembrane region" description="Helical" evidence="8">
    <location>
        <begin position="774"/>
        <end position="801"/>
    </location>
</feature>
<dbReference type="Pfam" id="PF01551">
    <property type="entry name" value="Peptidase_M23"/>
    <property type="match status" value="1"/>
</dbReference>
<comment type="catalytic activity">
    <reaction evidence="1">
        <text>Hydrolysis of the -Gly-|-Gly- bond in the pentaglycine inter-peptide link joining staphylococcal cell wall peptidoglycans.</text>
        <dbReference type="EC" id="3.4.24.75"/>
    </reaction>
</comment>
<keyword evidence="5" id="KW-0378">Hydrolase</keyword>
<keyword evidence="6" id="KW-0175">Coiled coil</keyword>
<keyword evidence="8" id="KW-1133">Transmembrane helix</keyword>
<organism evidence="10 11">
    <name type="scientific">Staphylococcus pasteuri_A</name>
    <dbReference type="NCBI Taxonomy" id="3062664"/>
    <lineage>
        <taxon>Bacteria</taxon>
        <taxon>Bacillati</taxon>
        <taxon>Bacillota</taxon>
        <taxon>Bacilli</taxon>
        <taxon>Bacillales</taxon>
        <taxon>Staphylococcaceae</taxon>
        <taxon>Staphylococcus</taxon>
    </lineage>
</organism>
<evidence type="ECO:0000313" key="10">
    <source>
        <dbReference type="EMBL" id="MDO6572982.1"/>
    </source>
</evidence>
<feature type="region of interest" description="Disordered" evidence="7">
    <location>
        <begin position="65"/>
        <end position="106"/>
    </location>
</feature>
<dbReference type="InterPro" id="IPR011055">
    <property type="entry name" value="Dup_hybrid_motif"/>
</dbReference>
<evidence type="ECO:0000256" key="5">
    <source>
        <dbReference type="ARBA" id="ARBA00023049"/>
    </source>
</evidence>
<dbReference type="Proteomes" id="UP001170310">
    <property type="component" value="Unassembled WGS sequence"/>
</dbReference>
<dbReference type="GO" id="GO:0006508">
    <property type="term" value="P:proteolysis"/>
    <property type="evidence" value="ECO:0007669"/>
    <property type="project" value="UniProtKB-KW"/>
</dbReference>
<dbReference type="Gene3D" id="1.20.120.20">
    <property type="entry name" value="Apolipoprotein"/>
    <property type="match status" value="1"/>
</dbReference>
<evidence type="ECO:0000256" key="6">
    <source>
        <dbReference type="SAM" id="Coils"/>
    </source>
</evidence>
<dbReference type="InterPro" id="IPR016047">
    <property type="entry name" value="M23ase_b-sheet_dom"/>
</dbReference>
<evidence type="ECO:0000313" key="11">
    <source>
        <dbReference type="Proteomes" id="UP001170310"/>
    </source>
</evidence>
<gene>
    <name evidence="10" type="ORF">Q4528_02320</name>
</gene>
<comment type="cofactor">
    <cofactor evidence="2">
        <name>Zn(2+)</name>
        <dbReference type="ChEBI" id="CHEBI:29105"/>
    </cofactor>
</comment>
<feature type="transmembrane region" description="Helical" evidence="8">
    <location>
        <begin position="963"/>
        <end position="983"/>
    </location>
</feature>
<evidence type="ECO:0000259" key="9">
    <source>
        <dbReference type="Pfam" id="PF01551"/>
    </source>
</evidence>
<accession>A0AAW7YPN7</accession>
<dbReference type="Gene3D" id="2.70.70.10">
    <property type="entry name" value="Glucose Permease (Domain IIA)"/>
    <property type="match status" value="1"/>
</dbReference>
<keyword evidence="5" id="KW-0482">Metalloprotease</keyword>
<dbReference type="PANTHER" id="PTHR37813:SF1">
    <property type="entry name" value="FELS-2 PROPHAGE PROTEIN"/>
    <property type="match status" value="1"/>
</dbReference>
<evidence type="ECO:0000256" key="4">
    <source>
        <dbReference type="ARBA" id="ARBA00012322"/>
    </source>
</evidence>
<dbReference type="EC" id="3.4.24.75" evidence="4"/>
<dbReference type="Gene3D" id="1.10.287.950">
    <property type="entry name" value="Methyl-accepting chemotaxis protein"/>
    <property type="match status" value="1"/>
</dbReference>
<evidence type="ECO:0000256" key="7">
    <source>
        <dbReference type="SAM" id="MobiDB-lite"/>
    </source>
</evidence>
<dbReference type="CDD" id="cd12797">
    <property type="entry name" value="M23_peptidase"/>
    <property type="match status" value="1"/>
</dbReference>
<evidence type="ECO:0000256" key="2">
    <source>
        <dbReference type="ARBA" id="ARBA00001947"/>
    </source>
</evidence>
<feature type="coiled-coil region" evidence="6">
    <location>
        <begin position="230"/>
        <end position="299"/>
    </location>
</feature>
<feature type="transmembrane region" description="Helical" evidence="8">
    <location>
        <begin position="846"/>
        <end position="866"/>
    </location>
</feature>
<comment type="similarity">
    <text evidence="3">Belongs to the peptidase M23B family.</text>
</comment>
<proteinExistence type="inferred from homology"/>
<evidence type="ECO:0000256" key="8">
    <source>
        <dbReference type="SAM" id="Phobius"/>
    </source>
</evidence>
<evidence type="ECO:0000256" key="1">
    <source>
        <dbReference type="ARBA" id="ARBA00001667"/>
    </source>
</evidence>
<keyword evidence="8" id="KW-0472">Membrane</keyword>
<feature type="domain" description="M23ase beta-sheet core" evidence="9">
    <location>
        <begin position="1574"/>
        <end position="1675"/>
    </location>
</feature>